<feature type="domain" description="Glycoside hydrolase 123-like N-terminal" evidence="1">
    <location>
        <begin position="2"/>
        <end position="101"/>
    </location>
</feature>
<dbReference type="EMBL" id="LAZR01061383">
    <property type="protein sequence ID" value="KKK63686.1"/>
    <property type="molecule type" value="Genomic_DNA"/>
</dbReference>
<proteinExistence type="predicted"/>
<dbReference type="AlphaFoldDB" id="A0A0F8ZUM6"/>
<name>A0A0F8ZUM6_9ZZZZ</name>
<sequence length="102" mass="10656">MCFKVGLSPSTETEPLSVRFSRLASGKNSIPATAIRCLSLGGIGVDGREFAKSIRVPANGVQILWCGIDIPVSADGKYQGHLEIRAGSTVLGKVDIALTVEG</sequence>
<dbReference type="Pfam" id="PF19543">
    <property type="entry name" value="GH123_N"/>
    <property type="match status" value="1"/>
</dbReference>
<dbReference type="InterPro" id="IPR045711">
    <property type="entry name" value="GH123-like_N"/>
</dbReference>
<evidence type="ECO:0000259" key="1">
    <source>
        <dbReference type="Pfam" id="PF19543"/>
    </source>
</evidence>
<evidence type="ECO:0000313" key="2">
    <source>
        <dbReference type="EMBL" id="KKK63686.1"/>
    </source>
</evidence>
<gene>
    <name evidence="2" type="ORF">LCGC14_2991810</name>
</gene>
<protein>
    <recommendedName>
        <fullName evidence="1">Glycoside hydrolase 123-like N-terminal domain-containing protein</fullName>
    </recommendedName>
</protein>
<accession>A0A0F8ZUM6</accession>
<comment type="caution">
    <text evidence="2">The sequence shown here is derived from an EMBL/GenBank/DDBJ whole genome shotgun (WGS) entry which is preliminary data.</text>
</comment>
<reference evidence="2" key="1">
    <citation type="journal article" date="2015" name="Nature">
        <title>Complex archaea that bridge the gap between prokaryotes and eukaryotes.</title>
        <authorList>
            <person name="Spang A."/>
            <person name="Saw J.H."/>
            <person name="Jorgensen S.L."/>
            <person name="Zaremba-Niedzwiedzka K."/>
            <person name="Martijn J."/>
            <person name="Lind A.E."/>
            <person name="van Eijk R."/>
            <person name="Schleper C."/>
            <person name="Guy L."/>
            <person name="Ettema T.J."/>
        </authorList>
    </citation>
    <scope>NUCLEOTIDE SEQUENCE</scope>
</reference>
<organism evidence="2">
    <name type="scientific">marine sediment metagenome</name>
    <dbReference type="NCBI Taxonomy" id="412755"/>
    <lineage>
        <taxon>unclassified sequences</taxon>
        <taxon>metagenomes</taxon>
        <taxon>ecological metagenomes</taxon>
    </lineage>
</organism>
<feature type="non-terminal residue" evidence="2">
    <location>
        <position position="102"/>
    </location>
</feature>